<comment type="caution">
    <text evidence="8">The sequence shown here is derived from an EMBL/GenBank/DDBJ whole genome shotgun (WGS) entry which is preliminary data.</text>
</comment>
<evidence type="ECO:0000256" key="5">
    <source>
        <dbReference type="ARBA" id="ARBA00023186"/>
    </source>
</evidence>
<accession>A0A0F9UW41</accession>
<dbReference type="GO" id="GO:0042277">
    <property type="term" value="F:peptide binding"/>
    <property type="evidence" value="ECO:0007669"/>
    <property type="project" value="InterPro"/>
</dbReference>
<feature type="domain" description="PpiC" evidence="7">
    <location>
        <begin position="285"/>
        <end position="384"/>
    </location>
</feature>
<dbReference type="InterPro" id="IPR015391">
    <property type="entry name" value="SurA_N"/>
</dbReference>
<dbReference type="Gene3D" id="3.10.50.40">
    <property type="match status" value="2"/>
</dbReference>
<evidence type="ECO:0000259" key="7">
    <source>
        <dbReference type="PROSITE" id="PS50198"/>
    </source>
</evidence>
<dbReference type="InterPro" id="IPR050280">
    <property type="entry name" value="OMP_Chaperone_SurA"/>
</dbReference>
<dbReference type="InterPro" id="IPR000297">
    <property type="entry name" value="PPIase_PpiC"/>
</dbReference>
<dbReference type="InterPro" id="IPR046357">
    <property type="entry name" value="PPIase_dom_sf"/>
</dbReference>
<protein>
    <recommendedName>
        <fullName evidence="7">PpiC domain-containing protein</fullName>
    </recommendedName>
</protein>
<dbReference type="SUPFAM" id="SSF54534">
    <property type="entry name" value="FKBP-like"/>
    <property type="match status" value="2"/>
</dbReference>
<keyword evidence="1" id="KW-0732">Signal</keyword>
<dbReference type="PANTHER" id="PTHR47637">
    <property type="entry name" value="CHAPERONE SURA"/>
    <property type="match status" value="1"/>
</dbReference>
<dbReference type="PANTHER" id="PTHR47637:SF1">
    <property type="entry name" value="CHAPERONE SURA"/>
    <property type="match status" value="1"/>
</dbReference>
<keyword evidence="5" id="KW-0143">Chaperone</keyword>
<evidence type="ECO:0000313" key="8">
    <source>
        <dbReference type="EMBL" id="KKN91717.1"/>
    </source>
</evidence>
<dbReference type="Pfam" id="PF00639">
    <property type="entry name" value="Rotamase"/>
    <property type="match status" value="2"/>
</dbReference>
<evidence type="ECO:0000256" key="2">
    <source>
        <dbReference type="ARBA" id="ARBA00022737"/>
    </source>
</evidence>
<dbReference type="InterPro" id="IPR027304">
    <property type="entry name" value="Trigger_fact/SurA_dom_sf"/>
</dbReference>
<dbReference type="GO" id="GO:0003755">
    <property type="term" value="F:peptidyl-prolyl cis-trans isomerase activity"/>
    <property type="evidence" value="ECO:0007669"/>
    <property type="project" value="UniProtKB-KW"/>
</dbReference>
<dbReference type="PROSITE" id="PS50198">
    <property type="entry name" value="PPIC_PPIASE_2"/>
    <property type="match status" value="2"/>
</dbReference>
<feature type="domain" description="PpiC" evidence="7">
    <location>
        <begin position="175"/>
        <end position="276"/>
    </location>
</feature>
<dbReference type="HAMAP" id="MF_01183">
    <property type="entry name" value="Chaperone_SurA"/>
    <property type="match status" value="1"/>
</dbReference>
<gene>
    <name evidence="8" type="ORF">LCGC14_0215990</name>
</gene>
<dbReference type="GO" id="GO:0050821">
    <property type="term" value="P:protein stabilization"/>
    <property type="evidence" value="ECO:0007669"/>
    <property type="project" value="InterPro"/>
</dbReference>
<evidence type="ECO:0000256" key="6">
    <source>
        <dbReference type="ARBA" id="ARBA00023235"/>
    </source>
</evidence>
<dbReference type="GO" id="GO:0043165">
    <property type="term" value="P:Gram-negative-bacterium-type cell outer membrane assembly"/>
    <property type="evidence" value="ECO:0007669"/>
    <property type="project" value="InterPro"/>
</dbReference>
<keyword evidence="4" id="KW-0697">Rotamase</keyword>
<evidence type="ECO:0000256" key="1">
    <source>
        <dbReference type="ARBA" id="ARBA00022729"/>
    </source>
</evidence>
<dbReference type="EMBL" id="LAZR01000101">
    <property type="protein sequence ID" value="KKN91717.1"/>
    <property type="molecule type" value="Genomic_DNA"/>
</dbReference>
<sequence>MHFKLHTALIGLCAGLFLSTSLQAQVVPLDRVAAIVDNDVVMASQLEERMGAVRQQLSERDTELPPDDILKRQVLDRLILESIQLQMGDRAGIRIEDASLNQTMQQLAERNGVSLDEFRAALARDGISYNQAREQIRREMIINRVRQRRVAERIQVTDQEVRNFLSSEAGRYQTSADYRLAMIVLPVSETASSSELNEKAALASEIHEELSSGADFGSVAVSRSGGDTALEGGELGWRKAAQLPGPFASAVSALEVGEITPPLRSPAGFHILKLLEKRGGENQMVDEFNVRHILIKPSEIRSDGEAAQLVQRLYDRIQGGESFANLARSFSEDPGSALNGGSLNWVTPEAMVPEFREVMASIEQDKVSRPFQSQFGWHILEVTDRRNVDMTDDMREQQATSLLQNRKFDEELQTWLLEIRDEAYVEIKI</sequence>
<keyword evidence="2" id="KW-0677">Repeat</keyword>
<dbReference type="GO" id="GO:0030288">
    <property type="term" value="C:outer membrane-bounded periplasmic space"/>
    <property type="evidence" value="ECO:0007669"/>
    <property type="project" value="InterPro"/>
</dbReference>
<dbReference type="SUPFAM" id="SSF109998">
    <property type="entry name" value="Triger factor/SurA peptide-binding domain-like"/>
    <property type="match status" value="1"/>
</dbReference>
<dbReference type="InterPro" id="IPR023034">
    <property type="entry name" value="PPIase_SurA"/>
</dbReference>
<keyword evidence="3" id="KW-0574">Periplasm</keyword>
<keyword evidence="6" id="KW-0413">Isomerase</keyword>
<reference evidence="8" key="1">
    <citation type="journal article" date="2015" name="Nature">
        <title>Complex archaea that bridge the gap between prokaryotes and eukaryotes.</title>
        <authorList>
            <person name="Spang A."/>
            <person name="Saw J.H."/>
            <person name="Jorgensen S.L."/>
            <person name="Zaremba-Niedzwiedzka K."/>
            <person name="Martijn J."/>
            <person name="Lind A.E."/>
            <person name="van Eijk R."/>
            <person name="Schleper C."/>
            <person name="Guy L."/>
            <person name="Ettema T.J."/>
        </authorList>
    </citation>
    <scope>NUCLEOTIDE SEQUENCE</scope>
</reference>
<dbReference type="AlphaFoldDB" id="A0A0F9UW41"/>
<dbReference type="GO" id="GO:0006457">
    <property type="term" value="P:protein folding"/>
    <property type="evidence" value="ECO:0007669"/>
    <property type="project" value="InterPro"/>
</dbReference>
<name>A0A0F9UW41_9ZZZZ</name>
<evidence type="ECO:0000256" key="3">
    <source>
        <dbReference type="ARBA" id="ARBA00022764"/>
    </source>
</evidence>
<proteinExistence type="inferred from homology"/>
<organism evidence="8">
    <name type="scientific">marine sediment metagenome</name>
    <dbReference type="NCBI Taxonomy" id="412755"/>
    <lineage>
        <taxon>unclassified sequences</taxon>
        <taxon>metagenomes</taxon>
        <taxon>ecological metagenomes</taxon>
    </lineage>
</organism>
<dbReference type="Gene3D" id="1.10.4030.10">
    <property type="entry name" value="Porin chaperone SurA, peptide-binding domain"/>
    <property type="match status" value="1"/>
</dbReference>
<dbReference type="GO" id="GO:0051082">
    <property type="term" value="F:unfolded protein binding"/>
    <property type="evidence" value="ECO:0007669"/>
    <property type="project" value="InterPro"/>
</dbReference>
<evidence type="ECO:0000256" key="4">
    <source>
        <dbReference type="ARBA" id="ARBA00023110"/>
    </source>
</evidence>
<dbReference type="Pfam" id="PF09312">
    <property type="entry name" value="SurA_N"/>
    <property type="match status" value="1"/>
</dbReference>